<evidence type="ECO:0000313" key="6">
    <source>
        <dbReference type="EMBL" id="HER94904.1"/>
    </source>
</evidence>
<dbReference type="InterPro" id="IPR002347">
    <property type="entry name" value="SDR_fam"/>
</dbReference>
<dbReference type="GO" id="GO:0016491">
    <property type="term" value="F:oxidoreductase activity"/>
    <property type="evidence" value="ECO:0007669"/>
    <property type="project" value="UniProtKB-KW"/>
</dbReference>
<dbReference type="Pfam" id="PF00106">
    <property type="entry name" value="adh_short"/>
    <property type="match status" value="1"/>
</dbReference>
<dbReference type="CDD" id="cd09762">
    <property type="entry name" value="HSDL2_SDR_c"/>
    <property type="match status" value="1"/>
</dbReference>
<protein>
    <submittedName>
        <fullName evidence="6">NAD(P)-dependent oxidoreductase</fullName>
    </submittedName>
</protein>
<evidence type="ECO:0000256" key="1">
    <source>
        <dbReference type="ARBA" id="ARBA00004275"/>
    </source>
</evidence>
<keyword evidence="5" id="KW-0576">Peroxisome</keyword>
<dbReference type="Gene3D" id="3.40.50.720">
    <property type="entry name" value="NAD(P)-binding Rossmann-like Domain"/>
    <property type="match status" value="1"/>
</dbReference>
<dbReference type="PRINTS" id="PR00081">
    <property type="entry name" value="GDHRDH"/>
</dbReference>
<dbReference type="PANTHER" id="PTHR42808">
    <property type="entry name" value="HYDROXYSTEROID DEHYDROGENASE-LIKE PROTEIN 2"/>
    <property type="match status" value="1"/>
</dbReference>
<dbReference type="InterPro" id="IPR051935">
    <property type="entry name" value="HSDL2"/>
</dbReference>
<accession>A0A7V2AYC6</accession>
<evidence type="ECO:0000256" key="5">
    <source>
        <dbReference type="ARBA" id="ARBA00023140"/>
    </source>
</evidence>
<sequence>MAWIRNGSLKGKVLFITGASRGIGQAIALRAARDGARIVIAAKTTEPHPKLPGTIYTAAEAVRAAGGEALPLAVDVRFEDQIQHAVAQAVEHFGGIDILVCNASAIYLAGTLETPMKRFDLMHQVNVRATFACAQACLPHLMKAANPHILVLSPPLKLDPHWLAPHLAYTLSKYGMSLCVLGLAEEFRKDGVAVNALWPRTTIATAAVQNLLGGEAMVRRSRKPEIVADAAHAVLTQPSRQCTGQFFIDEEVLRQIGVTDFTHYAVDPSVELASDLFV</sequence>
<comment type="subcellular location">
    <subcellularLocation>
        <location evidence="1">Peroxisome</location>
    </subcellularLocation>
</comment>
<dbReference type="FunFam" id="3.40.50.720:FF:000301">
    <property type="entry name" value="Hydroxysteroid dehydrogenase like 2"/>
    <property type="match status" value="1"/>
</dbReference>
<gene>
    <name evidence="6" type="ORF">ENO59_00060</name>
</gene>
<dbReference type="AlphaFoldDB" id="A0A7V2AYC6"/>
<dbReference type="SUPFAM" id="SSF51735">
    <property type="entry name" value="NAD(P)-binding Rossmann-fold domains"/>
    <property type="match status" value="1"/>
</dbReference>
<dbReference type="NCBIfam" id="NF006133">
    <property type="entry name" value="PRK08278.1"/>
    <property type="match status" value="1"/>
</dbReference>
<dbReference type="EMBL" id="DSGB01000001">
    <property type="protein sequence ID" value="HER94904.1"/>
    <property type="molecule type" value="Genomic_DNA"/>
</dbReference>
<comment type="similarity">
    <text evidence="2">Belongs to the short-chain dehydrogenases/reductases (SDR) family.</text>
</comment>
<organism evidence="6">
    <name type="scientific">Rhodothermus marinus</name>
    <name type="common">Rhodothermus obamensis</name>
    <dbReference type="NCBI Taxonomy" id="29549"/>
    <lineage>
        <taxon>Bacteria</taxon>
        <taxon>Pseudomonadati</taxon>
        <taxon>Rhodothermota</taxon>
        <taxon>Rhodothermia</taxon>
        <taxon>Rhodothermales</taxon>
        <taxon>Rhodothermaceae</taxon>
        <taxon>Rhodothermus</taxon>
    </lineage>
</organism>
<name>A0A7V2AYC6_RHOMR</name>
<keyword evidence="3" id="KW-0521">NADP</keyword>
<keyword evidence="4" id="KW-0560">Oxidoreductase</keyword>
<comment type="caution">
    <text evidence="6">The sequence shown here is derived from an EMBL/GenBank/DDBJ whole genome shotgun (WGS) entry which is preliminary data.</text>
</comment>
<evidence type="ECO:0000256" key="3">
    <source>
        <dbReference type="ARBA" id="ARBA00022857"/>
    </source>
</evidence>
<proteinExistence type="inferred from homology"/>
<dbReference type="InterPro" id="IPR036291">
    <property type="entry name" value="NAD(P)-bd_dom_sf"/>
</dbReference>
<evidence type="ECO:0000256" key="2">
    <source>
        <dbReference type="ARBA" id="ARBA00006484"/>
    </source>
</evidence>
<dbReference type="PANTHER" id="PTHR42808:SF3">
    <property type="entry name" value="HYDROXYSTEROID DEHYDROGENASE-LIKE PROTEIN 2"/>
    <property type="match status" value="1"/>
</dbReference>
<evidence type="ECO:0000256" key="4">
    <source>
        <dbReference type="ARBA" id="ARBA00023002"/>
    </source>
</evidence>
<reference evidence="6" key="1">
    <citation type="journal article" date="2020" name="mSystems">
        <title>Genome- and Community-Level Interaction Insights into Carbon Utilization and Element Cycling Functions of Hydrothermarchaeota in Hydrothermal Sediment.</title>
        <authorList>
            <person name="Zhou Z."/>
            <person name="Liu Y."/>
            <person name="Xu W."/>
            <person name="Pan J."/>
            <person name="Luo Z.H."/>
            <person name="Li M."/>
        </authorList>
    </citation>
    <scope>NUCLEOTIDE SEQUENCE [LARGE SCALE GENOMIC DNA]</scope>
    <source>
        <strain evidence="6">SpSt-143</strain>
    </source>
</reference>